<gene>
    <name evidence="2" type="ORF">OBBRIDRAFT_787792</name>
</gene>
<feature type="compositionally biased region" description="Polar residues" evidence="1">
    <location>
        <begin position="430"/>
        <end position="449"/>
    </location>
</feature>
<dbReference type="Proteomes" id="UP000250043">
    <property type="component" value="Unassembled WGS sequence"/>
</dbReference>
<accession>A0A8E2J6Q8</accession>
<feature type="compositionally biased region" description="Polar residues" evidence="1">
    <location>
        <begin position="64"/>
        <end position="79"/>
    </location>
</feature>
<evidence type="ECO:0000313" key="2">
    <source>
        <dbReference type="EMBL" id="OCH95946.1"/>
    </source>
</evidence>
<feature type="compositionally biased region" description="Polar residues" evidence="1">
    <location>
        <begin position="580"/>
        <end position="591"/>
    </location>
</feature>
<feature type="compositionally biased region" description="Polar residues" evidence="1">
    <location>
        <begin position="134"/>
        <end position="150"/>
    </location>
</feature>
<feature type="compositionally biased region" description="Basic residues" evidence="1">
    <location>
        <begin position="306"/>
        <end position="315"/>
    </location>
</feature>
<name>A0A8E2J6Q8_9APHY</name>
<reference evidence="2 3" key="1">
    <citation type="submission" date="2016-07" db="EMBL/GenBank/DDBJ databases">
        <title>Draft genome of the white-rot fungus Obba rivulosa 3A-2.</title>
        <authorList>
            <consortium name="DOE Joint Genome Institute"/>
            <person name="Miettinen O."/>
            <person name="Riley R."/>
            <person name="Acob R."/>
            <person name="Barry K."/>
            <person name="Cullen D."/>
            <person name="De Vries R."/>
            <person name="Hainaut M."/>
            <person name="Hatakka A."/>
            <person name="Henrissat B."/>
            <person name="Hilden K."/>
            <person name="Kuo R."/>
            <person name="Labutti K."/>
            <person name="Lipzen A."/>
            <person name="Makela M.R."/>
            <person name="Sandor L."/>
            <person name="Spatafora J.W."/>
            <person name="Grigoriev I.V."/>
            <person name="Hibbett D.S."/>
        </authorList>
    </citation>
    <scope>NUCLEOTIDE SEQUENCE [LARGE SCALE GENOMIC DNA]</scope>
    <source>
        <strain evidence="2 3">3A-2</strain>
    </source>
</reference>
<protein>
    <submittedName>
        <fullName evidence="2">Uncharacterized protein</fullName>
    </submittedName>
</protein>
<feature type="region of interest" description="Disordered" evidence="1">
    <location>
        <begin position="17"/>
        <end position="150"/>
    </location>
</feature>
<dbReference type="EMBL" id="KV722333">
    <property type="protein sequence ID" value="OCH95946.1"/>
    <property type="molecule type" value="Genomic_DNA"/>
</dbReference>
<proteinExistence type="predicted"/>
<organism evidence="2 3">
    <name type="scientific">Obba rivulosa</name>
    <dbReference type="NCBI Taxonomy" id="1052685"/>
    <lineage>
        <taxon>Eukaryota</taxon>
        <taxon>Fungi</taxon>
        <taxon>Dikarya</taxon>
        <taxon>Basidiomycota</taxon>
        <taxon>Agaricomycotina</taxon>
        <taxon>Agaricomycetes</taxon>
        <taxon>Polyporales</taxon>
        <taxon>Gelatoporiaceae</taxon>
        <taxon>Obba</taxon>
    </lineage>
</organism>
<feature type="compositionally biased region" description="Polar residues" evidence="1">
    <location>
        <begin position="19"/>
        <end position="38"/>
    </location>
</feature>
<feature type="compositionally biased region" description="Polar residues" evidence="1">
    <location>
        <begin position="163"/>
        <end position="178"/>
    </location>
</feature>
<feature type="compositionally biased region" description="Basic and acidic residues" evidence="1">
    <location>
        <begin position="100"/>
        <end position="114"/>
    </location>
</feature>
<dbReference type="OrthoDB" id="10680372at2759"/>
<keyword evidence="3" id="KW-1185">Reference proteome</keyword>
<evidence type="ECO:0000256" key="1">
    <source>
        <dbReference type="SAM" id="MobiDB-lite"/>
    </source>
</evidence>
<feature type="region of interest" description="Disordered" evidence="1">
    <location>
        <begin position="422"/>
        <end position="466"/>
    </location>
</feature>
<feature type="region of interest" description="Disordered" evidence="1">
    <location>
        <begin position="162"/>
        <end position="191"/>
    </location>
</feature>
<feature type="region of interest" description="Disordered" evidence="1">
    <location>
        <begin position="579"/>
        <end position="609"/>
    </location>
</feature>
<evidence type="ECO:0000313" key="3">
    <source>
        <dbReference type="Proteomes" id="UP000250043"/>
    </source>
</evidence>
<feature type="compositionally biased region" description="Polar residues" evidence="1">
    <location>
        <begin position="456"/>
        <end position="465"/>
    </location>
</feature>
<feature type="region of interest" description="Disordered" evidence="1">
    <location>
        <begin position="251"/>
        <end position="341"/>
    </location>
</feature>
<sequence>MPANYIGAQLPISAFFGKGSQSHRAQPSKGSSNPAVTSSKRKASDADELTIRPCKNKVRHKENSTSSSDTHTKATNSSRKPSDGVCLRKVQRPAGSTVVGEHKTVKTQRRDTRPQRRVSAPSIKPLSSDIIDLTGSSPTESNMMPLSPCAASNSDAYGGVTESVGSVMTPDSKQSARGNTHMLLTPPPTALPSKACIVPTVASSSSTTPPSGDILPQLISVADGTYSSPRPSHCRSKESLRVDEVSSIIPPSFASPIPINRSSRSKPLSKSNGCEDVVPSSQTQELHSPHANFFSDNLLPQERPSLRHTIRKRSRTVVPTSQSQERELQLPYTSGLPKSPVKHSSEEILVSAPRQLKAGVPWEARVENRIPVGHDAFSVSSSQSQIEQEILTDRSRSLDAVPPTMLRDSDVAEHVFQRHSLIHDGDATGATPSDQKLQTGHTRASNQRGQHPVHSVMSSPQQQRGFFSRPRLSHITYTATDVEEPSNKLYEVAENLGIRASVPESVTENPCHSLMGHGPRQSSSSRNDSAPRVLPILRSPSCRMASPPTQSPATPAMTRRAMPNSLNADVPAGHMAETDALSNLPGSQSNNDLRHEAAESQLDDISQPSSLPSLVWDFLEMFDETQAQP</sequence>
<feature type="compositionally biased region" description="Polar residues" evidence="1">
    <location>
        <begin position="260"/>
        <end position="272"/>
    </location>
</feature>
<dbReference type="AlphaFoldDB" id="A0A8E2J6Q8"/>
<feature type="region of interest" description="Disordered" evidence="1">
    <location>
        <begin position="507"/>
        <end position="532"/>
    </location>
</feature>